<reference evidence="8 9" key="1">
    <citation type="submission" date="2015-01" db="EMBL/GenBank/DDBJ databases">
        <title>The Genome Sequence of Ochroconis gallopava CBS43764.</title>
        <authorList>
            <consortium name="The Broad Institute Genomics Platform"/>
            <person name="Cuomo C."/>
            <person name="de Hoog S."/>
            <person name="Gorbushina A."/>
            <person name="Stielow B."/>
            <person name="Teixiera M."/>
            <person name="Abouelleil A."/>
            <person name="Chapman S.B."/>
            <person name="Priest M."/>
            <person name="Young S.K."/>
            <person name="Wortman J."/>
            <person name="Nusbaum C."/>
            <person name="Birren B."/>
        </authorList>
    </citation>
    <scope>NUCLEOTIDE SEQUENCE [LARGE SCALE GENOMIC DNA]</scope>
    <source>
        <strain evidence="8 9">CBS 43764</strain>
    </source>
</reference>
<dbReference type="InterPro" id="IPR022830">
    <property type="entry name" value="Indigdn_synthA-like"/>
</dbReference>
<dbReference type="InParanoid" id="A0A0D2B2N3"/>
<dbReference type="GeneID" id="27311365"/>
<dbReference type="Pfam" id="PF00294">
    <property type="entry name" value="PfkB"/>
    <property type="match status" value="2"/>
</dbReference>
<dbReference type="OrthoDB" id="198885at2759"/>
<dbReference type="RefSeq" id="XP_016215378.1">
    <property type="nucleotide sequence ID" value="XM_016356585.1"/>
</dbReference>
<dbReference type="InterPro" id="IPR011611">
    <property type="entry name" value="PfkB_dom"/>
</dbReference>
<feature type="domain" description="Carbohydrate kinase PfkB" evidence="7">
    <location>
        <begin position="753"/>
        <end position="803"/>
    </location>
</feature>
<evidence type="ECO:0000313" key="8">
    <source>
        <dbReference type="EMBL" id="KIW05509.1"/>
    </source>
</evidence>
<keyword evidence="5" id="KW-0326">Glycosidase</keyword>
<dbReference type="Gene3D" id="3.40.1790.10">
    <property type="entry name" value="Indigoidine synthase domain"/>
    <property type="match status" value="1"/>
</dbReference>
<keyword evidence="9" id="KW-1185">Reference proteome</keyword>
<dbReference type="GO" id="GO:0046872">
    <property type="term" value="F:metal ion binding"/>
    <property type="evidence" value="ECO:0007669"/>
    <property type="project" value="UniProtKB-KW"/>
</dbReference>
<dbReference type="PANTHER" id="PTHR42909:SF1">
    <property type="entry name" value="CARBOHYDRATE KINASE PFKB DOMAIN-CONTAINING PROTEIN"/>
    <property type="match status" value="1"/>
</dbReference>
<keyword evidence="1" id="KW-0479">Metal-binding</keyword>
<keyword evidence="4" id="KW-0456">Lyase</keyword>
<dbReference type="EMBL" id="KN847537">
    <property type="protein sequence ID" value="KIW05509.1"/>
    <property type="molecule type" value="Genomic_DNA"/>
</dbReference>
<dbReference type="GO" id="GO:0016798">
    <property type="term" value="F:hydrolase activity, acting on glycosyl bonds"/>
    <property type="evidence" value="ECO:0007669"/>
    <property type="project" value="UniProtKB-KW"/>
</dbReference>
<dbReference type="Proteomes" id="UP000053259">
    <property type="component" value="Unassembled WGS sequence"/>
</dbReference>
<dbReference type="Gene3D" id="3.40.1190.20">
    <property type="match status" value="1"/>
</dbReference>
<dbReference type="SUPFAM" id="SSF110581">
    <property type="entry name" value="Indigoidine synthase A-like"/>
    <property type="match status" value="1"/>
</dbReference>
<accession>A0A0D2B2N3</accession>
<evidence type="ECO:0000256" key="6">
    <source>
        <dbReference type="SAM" id="MobiDB-lite"/>
    </source>
</evidence>
<dbReference type="CDD" id="cd01941">
    <property type="entry name" value="YeiC_kinase_like"/>
    <property type="match status" value="1"/>
</dbReference>
<sequence>MFSRYSLRVKQKALGHRKGGCRLSLQQRYISDNRFVKISAEVRDALHAKRPVVALETTIYTHGYPYPENVALASELESIVRVNGGVPATIGIIDGVAKIGLSPEELIELAASAGKETTLKLSRRDLSYVLGSRLTGKKYNGGTTIAGTMVLAHLAGIKVFATGGLGGVHRGAESSMDISADLTELGRTPVAVISSGCKSFLDIPRTLEYLETEGVTVGTFSDGRKGKVDFPAFWSRESGVRSPLTIADEKEAAAIIHAHLSIPLSSGLHFANPVPEADSIPKSEMDVFIEEAIKRADVAGATGKDNTPFILSEIKKLSNGRSVEANRSLICANVKRGTIVAKELVALEKEMDGHRDMLKAFVQPVASNVHQQNSIVLTNKPTLKETECDHKTIRHQSDPVKEIPTNLVDASKPADIIVAGALALDYSCDYVPMDNKSTMPLSQTSNPANISQSIGGVAHNVAKAAHYLGANTKLLTLVGDDLDGWSARNQLASEGMRCDGIEICSTPTARTARYVAVNDSRKDLVIAMADMEVLNMHGSPYVRDLWAKDIQKQRPEWFIADANWNPDLLHDMFLNARNAGSRTVYEPVSVAKGSRLFKKDCNSAAQVSEKPKELGVYPQNHIELMTPNAMELAAMHSTARDSGLLEDNKWWQVIDEMGIPSSGIRPKLVDMTSKDIVDQGVPQQAIQLLPFVPCIITKLGSKGVLLASILERNDPRLSSADAAPYILSRSNTANPMSDVGGIYMRYYPPVNYVEEHEIISVNGVGDTFLGALIAGLQRTGKNVEHLIDFAQNAAILSLKSEHSVSPELFQLSAKLDEMASDNRHEPTSSRTPKR</sequence>
<evidence type="ECO:0000256" key="4">
    <source>
        <dbReference type="ARBA" id="ARBA00023239"/>
    </source>
</evidence>
<evidence type="ECO:0000256" key="2">
    <source>
        <dbReference type="ARBA" id="ARBA00022801"/>
    </source>
</evidence>
<evidence type="ECO:0000313" key="9">
    <source>
        <dbReference type="Proteomes" id="UP000053259"/>
    </source>
</evidence>
<evidence type="ECO:0000256" key="3">
    <source>
        <dbReference type="ARBA" id="ARBA00023211"/>
    </source>
</evidence>
<evidence type="ECO:0000256" key="5">
    <source>
        <dbReference type="ARBA" id="ARBA00023295"/>
    </source>
</evidence>
<evidence type="ECO:0000256" key="1">
    <source>
        <dbReference type="ARBA" id="ARBA00022723"/>
    </source>
</evidence>
<name>A0A0D2B2N3_9PEZI</name>
<feature type="domain" description="Carbohydrate kinase PfkB" evidence="7">
    <location>
        <begin position="443"/>
        <end position="545"/>
    </location>
</feature>
<protein>
    <recommendedName>
        <fullName evidence="7">Carbohydrate kinase PfkB domain-containing protein</fullName>
    </recommendedName>
</protein>
<feature type="compositionally biased region" description="Basic and acidic residues" evidence="6">
    <location>
        <begin position="815"/>
        <end position="827"/>
    </location>
</feature>
<keyword evidence="3" id="KW-0464">Manganese</keyword>
<organism evidence="8 9">
    <name type="scientific">Verruconis gallopava</name>
    <dbReference type="NCBI Taxonomy" id="253628"/>
    <lineage>
        <taxon>Eukaryota</taxon>
        <taxon>Fungi</taxon>
        <taxon>Dikarya</taxon>
        <taxon>Ascomycota</taxon>
        <taxon>Pezizomycotina</taxon>
        <taxon>Dothideomycetes</taxon>
        <taxon>Pleosporomycetidae</taxon>
        <taxon>Venturiales</taxon>
        <taxon>Sympoventuriaceae</taxon>
        <taxon>Verruconis</taxon>
    </lineage>
</organism>
<dbReference type="InterPro" id="IPR007342">
    <property type="entry name" value="PsuG"/>
</dbReference>
<proteinExistence type="inferred from homology"/>
<dbReference type="PANTHER" id="PTHR42909">
    <property type="entry name" value="ZGC:136858"/>
    <property type="match status" value="1"/>
</dbReference>
<feature type="region of interest" description="Disordered" evidence="6">
    <location>
        <begin position="815"/>
        <end position="834"/>
    </location>
</feature>
<dbReference type="AlphaFoldDB" id="A0A0D2B2N3"/>
<keyword evidence="2" id="KW-0378">Hydrolase</keyword>
<gene>
    <name evidence="8" type="ORF">PV09_03392</name>
</gene>
<dbReference type="SUPFAM" id="SSF53613">
    <property type="entry name" value="Ribokinase-like"/>
    <property type="match status" value="1"/>
</dbReference>
<evidence type="ECO:0000259" key="7">
    <source>
        <dbReference type="Pfam" id="PF00294"/>
    </source>
</evidence>
<dbReference type="GO" id="GO:0004730">
    <property type="term" value="F:pseudouridylate synthase activity"/>
    <property type="evidence" value="ECO:0007669"/>
    <property type="project" value="InterPro"/>
</dbReference>
<dbReference type="Pfam" id="PF04227">
    <property type="entry name" value="Indigoidine_A"/>
    <property type="match status" value="1"/>
</dbReference>
<dbReference type="GO" id="GO:0005737">
    <property type="term" value="C:cytoplasm"/>
    <property type="evidence" value="ECO:0007669"/>
    <property type="project" value="TreeGrafter"/>
</dbReference>
<dbReference type="HAMAP" id="MF_01876">
    <property type="entry name" value="PsiMP_glycosidase"/>
    <property type="match status" value="1"/>
</dbReference>
<dbReference type="InterPro" id="IPR029056">
    <property type="entry name" value="Ribokinase-like"/>
</dbReference>
<dbReference type="HOGENOM" id="CLU_012201_3_0_1"/>
<dbReference type="VEuPathDB" id="FungiDB:PV09_03392"/>
<dbReference type="STRING" id="253628.A0A0D2B2N3"/>